<dbReference type="EMBL" id="CM056812">
    <property type="protein sequence ID" value="KAJ8617823.1"/>
    <property type="molecule type" value="Genomic_DNA"/>
</dbReference>
<sequence length="136" mass="15219">MNCFSKTITFKLKGEQANLLIQGSKKKNQVGIISALKADRMVNSGYEAFIVFIMEDKRSQGAEEIPIVREFLDVFPEEIPGLPPIREVEFTIELLPETAPISIAPYKMGPVELGELKLQLQDLLGKGFIRPSVSPW</sequence>
<evidence type="ECO:0000313" key="2">
    <source>
        <dbReference type="Proteomes" id="UP001234297"/>
    </source>
</evidence>
<protein>
    <submittedName>
        <fullName evidence="1">Uncharacterized protein</fullName>
    </submittedName>
</protein>
<dbReference type="Proteomes" id="UP001234297">
    <property type="component" value="Chromosome 4"/>
</dbReference>
<gene>
    <name evidence="1" type="ORF">MRB53_014009</name>
</gene>
<evidence type="ECO:0000313" key="1">
    <source>
        <dbReference type="EMBL" id="KAJ8617823.1"/>
    </source>
</evidence>
<proteinExistence type="predicted"/>
<accession>A0ACC2K9U0</accession>
<name>A0ACC2K9U0_PERAE</name>
<organism evidence="1 2">
    <name type="scientific">Persea americana</name>
    <name type="common">Avocado</name>
    <dbReference type="NCBI Taxonomy" id="3435"/>
    <lineage>
        <taxon>Eukaryota</taxon>
        <taxon>Viridiplantae</taxon>
        <taxon>Streptophyta</taxon>
        <taxon>Embryophyta</taxon>
        <taxon>Tracheophyta</taxon>
        <taxon>Spermatophyta</taxon>
        <taxon>Magnoliopsida</taxon>
        <taxon>Magnoliidae</taxon>
        <taxon>Laurales</taxon>
        <taxon>Lauraceae</taxon>
        <taxon>Persea</taxon>
    </lineage>
</organism>
<reference evidence="1 2" key="1">
    <citation type="journal article" date="2022" name="Hortic Res">
        <title>A haplotype resolved chromosomal level avocado genome allows analysis of novel avocado genes.</title>
        <authorList>
            <person name="Nath O."/>
            <person name="Fletcher S.J."/>
            <person name="Hayward A."/>
            <person name="Shaw L.M."/>
            <person name="Masouleh A.K."/>
            <person name="Furtado A."/>
            <person name="Henry R.J."/>
            <person name="Mitter N."/>
        </authorList>
    </citation>
    <scope>NUCLEOTIDE SEQUENCE [LARGE SCALE GENOMIC DNA]</scope>
    <source>
        <strain evidence="2">cv. Hass</strain>
    </source>
</reference>
<comment type="caution">
    <text evidence="1">The sequence shown here is derived from an EMBL/GenBank/DDBJ whole genome shotgun (WGS) entry which is preliminary data.</text>
</comment>
<keyword evidence="2" id="KW-1185">Reference proteome</keyword>